<feature type="non-terminal residue" evidence="2">
    <location>
        <position position="1"/>
    </location>
</feature>
<gene>
    <name evidence="2" type="ORF">RFI_39499</name>
</gene>
<reference evidence="2 3" key="1">
    <citation type="journal article" date="2013" name="Curr. Biol.">
        <title>The Genome of the Foraminiferan Reticulomyxa filosa.</title>
        <authorList>
            <person name="Glockner G."/>
            <person name="Hulsmann N."/>
            <person name="Schleicher M."/>
            <person name="Noegel A.A."/>
            <person name="Eichinger L."/>
            <person name="Gallinger C."/>
            <person name="Pawlowski J."/>
            <person name="Sierra R."/>
            <person name="Euteneuer U."/>
            <person name="Pillet L."/>
            <person name="Moustafa A."/>
            <person name="Platzer M."/>
            <person name="Groth M."/>
            <person name="Szafranski K."/>
            <person name="Schliwa M."/>
        </authorList>
    </citation>
    <scope>NUCLEOTIDE SEQUENCE [LARGE SCALE GENOMIC DNA]</scope>
</reference>
<dbReference type="AlphaFoldDB" id="X6L932"/>
<dbReference type="EMBL" id="ASPP01047880">
    <property type="protein sequence ID" value="ETN98023.1"/>
    <property type="molecule type" value="Genomic_DNA"/>
</dbReference>
<keyword evidence="3" id="KW-1185">Reference proteome</keyword>
<name>X6L932_RETFI</name>
<keyword evidence="1" id="KW-0175">Coiled coil</keyword>
<comment type="caution">
    <text evidence="2">The sequence shown here is derived from an EMBL/GenBank/DDBJ whole genome shotgun (WGS) entry which is preliminary data.</text>
</comment>
<feature type="coiled-coil region" evidence="1">
    <location>
        <begin position="74"/>
        <end position="108"/>
    </location>
</feature>
<proteinExistence type="predicted"/>
<protein>
    <submittedName>
        <fullName evidence="2">Uncharacterized protein</fullName>
    </submittedName>
</protein>
<organism evidence="2 3">
    <name type="scientific">Reticulomyxa filosa</name>
    <dbReference type="NCBI Taxonomy" id="46433"/>
    <lineage>
        <taxon>Eukaryota</taxon>
        <taxon>Sar</taxon>
        <taxon>Rhizaria</taxon>
        <taxon>Retaria</taxon>
        <taxon>Foraminifera</taxon>
        <taxon>Monothalamids</taxon>
        <taxon>Reticulomyxidae</taxon>
        <taxon>Reticulomyxa</taxon>
    </lineage>
</organism>
<evidence type="ECO:0000256" key="1">
    <source>
        <dbReference type="SAM" id="Coils"/>
    </source>
</evidence>
<accession>X6L932</accession>
<evidence type="ECO:0000313" key="2">
    <source>
        <dbReference type="EMBL" id="ETN98023.1"/>
    </source>
</evidence>
<dbReference type="Proteomes" id="UP000023152">
    <property type="component" value="Unassembled WGS sequence"/>
</dbReference>
<evidence type="ECO:0000313" key="3">
    <source>
        <dbReference type="Proteomes" id="UP000023152"/>
    </source>
</evidence>
<sequence>ASTVFYKDFQAVQGDVSLCVQYTNKKKNYSIHADVSIFVVPTQTGTQNQIMAERIIFNHLLDGVKDVDTFNFILNSQKDIKSVIEKEMEQSEQELEKRIQQFETTEINLSSVLQNIYILFEEKENNE</sequence>